<evidence type="ECO:0000313" key="1">
    <source>
        <dbReference type="EMBL" id="KAL3391748.1"/>
    </source>
</evidence>
<name>A0ABD2WFH0_9HYME</name>
<evidence type="ECO:0000313" key="2">
    <source>
        <dbReference type="Proteomes" id="UP001627154"/>
    </source>
</evidence>
<accession>A0ABD2WFH0</accession>
<reference evidence="1 2" key="1">
    <citation type="journal article" date="2024" name="bioRxiv">
        <title>A reference genome for Trichogramma kaykai: A tiny desert-dwelling parasitoid wasp with competing sex-ratio distorters.</title>
        <authorList>
            <person name="Culotta J."/>
            <person name="Lindsey A.R."/>
        </authorList>
    </citation>
    <scope>NUCLEOTIDE SEQUENCE [LARGE SCALE GENOMIC DNA]</scope>
    <source>
        <strain evidence="1 2">KSX58</strain>
    </source>
</reference>
<gene>
    <name evidence="1" type="ORF">TKK_013657</name>
</gene>
<organism evidence="1 2">
    <name type="scientific">Trichogramma kaykai</name>
    <dbReference type="NCBI Taxonomy" id="54128"/>
    <lineage>
        <taxon>Eukaryota</taxon>
        <taxon>Metazoa</taxon>
        <taxon>Ecdysozoa</taxon>
        <taxon>Arthropoda</taxon>
        <taxon>Hexapoda</taxon>
        <taxon>Insecta</taxon>
        <taxon>Pterygota</taxon>
        <taxon>Neoptera</taxon>
        <taxon>Endopterygota</taxon>
        <taxon>Hymenoptera</taxon>
        <taxon>Apocrita</taxon>
        <taxon>Proctotrupomorpha</taxon>
        <taxon>Chalcidoidea</taxon>
        <taxon>Trichogrammatidae</taxon>
        <taxon>Trichogramma</taxon>
    </lineage>
</organism>
<dbReference type="AlphaFoldDB" id="A0ABD2WFH0"/>
<dbReference type="Proteomes" id="UP001627154">
    <property type="component" value="Unassembled WGS sequence"/>
</dbReference>
<comment type="caution">
    <text evidence="1">The sequence shown here is derived from an EMBL/GenBank/DDBJ whole genome shotgun (WGS) entry which is preliminary data.</text>
</comment>
<proteinExistence type="predicted"/>
<dbReference type="EMBL" id="JBJJXI010000108">
    <property type="protein sequence ID" value="KAL3391748.1"/>
    <property type="molecule type" value="Genomic_DNA"/>
</dbReference>
<protein>
    <submittedName>
        <fullName evidence="1">Uncharacterized protein</fullName>
    </submittedName>
</protein>
<sequence>MDNCEYTSKDFHFALVEFVHKGRRKKIEAIDVVPTEWITFNKVKKRYSAQFLPPPYNEDRCALLQTFVKQQMDAPEDWPSYTVKLKGRANTYEEAVIKLKDLQTEASAFTANSDDDDNDSRKQLENQIKRAKLLSAQATVIEQLKAKDNLQNDDIMDTSQEETAYPKKSDDSSLTIDVFAPSCSKMMTESTEKRNDYVPMDSIVLSTGDAKDSNAIIPASIEFESVFYKEIMSKLNEIQGEIKVLNNKQDEIIRFMAGKEVVSTLQGKSNLQKKYNVDIPFSLLSNFTAFDEKLLNNDLMRKDVVSLIIHSPNSFNNNNL</sequence>
<keyword evidence="2" id="KW-1185">Reference proteome</keyword>